<evidence type="ECO:0008006" key="4">
    <source>
        <dbReference type="Google" id="ProtNLM"/>
    </source>
</evidence>
<dbReference type="AlphaFoldDB" id="A0A4Q8B9T0"/>
<dbReference type="EMBL" id="SHLD01000001">
    <property type="protein sequence ID" value="RZU73699.1"/>
    <property type="molecule type" value="Genomic_DNA"/>
</dbReference>
<dbReference type="OrthoDB" id="3405928at2"/>
<feature type="region of interest" description="Disordered" evidence="1">
    <location>
        <begin position="36"/>
        <end position="80"/>
    </location>
</feature>
<gene>
    <name evidence="2" type="ORF">EV384_2118</name>
</gene>
<keyword evidence="3" id="KW-1185">Reference proteome</keyword>
<proteinExistence type="predicted"/>
<evidence type="ECO:0000313" key="2">
    <source>
        <dbReference type="EMBL" id="RZU73699.1"/>
    </source>
</evidence>
<protein>
    <recommendedName>
        <fullName evidence="4">Rho termination factor-like protein</fullName>
    </recommendedName>
</protein>
<sequence>MTDPTRAALARVAEFLTGLSTADLTELAAGRARLALLPTDEPPRATAATPTDAHSADTSTAGPASPAAPGTASLPVSASAMDTERAHAALAAMSRREDGTTYLSSWTARDLRALAARAGLRGVTGLRKVELVERIVDRTIGFRLDSTAIRQR</sequence>
<organism evidence="2 3">
    <name type="scientific">Micromonospora kangleipakensis</name>
    <dbReference type="NCBI Taxonomy" id="1077942"/>
    <lineage>
        <taxon>Bacteria</taxon>
        <taxon>Bacillati</taxon>
        <taxon>Actinomycetota</taxon>
        <taxon>Actinomycetes</taxon>
        <taxon>Micromonosporales</taxon>
        <taxon>Micromonosporaceae</taxon>
        <taxon>Micromonospora</taxon>
    </lineage>
</organism>
<evidence type="ECO:0000313" key="3">
    <source>
        <dbReference type="Proteomes" id="UP000294114"/>
    </source>
</evidence>
<comment type="caution">
    <text evidence="2">The sequence shown here is derived from an EMBL/GenBank/DDBJ whole genome shotgun (WGS) entry which is preliminary data.</text>
</comment>
<feature type="compositionally biased region" description="Low complexity" evidence="1">
    <location>
        <begin position="36"/>
        <end position="73"/>
    </location>
</feature>
<evidence type="ECO:0000256" key="1">
    <source>
        <dbReference type="SAM" id="MobiDB-lite"/>
    </source>
</evidence>
<reference evidence="2 3" key="1">
    <citation type="submission" date="2019-02" db="EMBL/GenBank/DDBJ databases">
        <title>Sequencing the genomes of 1000 actinobacteria strains.</title>
        <authorList>
            <person name="Klenk H.-P."/>
        </authorList>
    </citation>
    <scope>NUCLEOTIDE SEQUENCE [LARGE SCALE GENOMIC DNA]</scope>
    <source>
        <strain evidence="2 3">DSM 45612</strain>
    </source>
</reference>
<dbReference type="Proteomes" id="UP000294114">
    <property type="component" value="Unassembled WGS sequence"/>
</dbReference>
<dbReference type="RefSeq" id="WP_130332421.1">
    <property type="nucleotide sequence ID" value="NZ_SHLD01000001.1"/>
</dbReference>
<accession>A0A4Q8B9T0</accession>
<name>A0A4Q8B9T0_9ACTN</name>